<dbReference type="Pfam" id="PF03208">
    <property type="entry name" value="PRA1"/>
    <property type="match status" value="1"/>
</dbReference>
<dbReference type="GO" id="GO:0016020">
    <property type="term" value="C:membrane"/>
    <property type="evidence" value="ECO:0007669"/>
    <property type="project" value="UniProtKB-SubCell"/>
</dbReference>
<evidence type="ECO:0000313" key="7">
    <source>
        <dbReference type="Proteomes" id="UP000051952"/>
    </source>
</evidence>
<keyword evidence="7" id="KW-1185">Reference proteome</keyword>
<keyword evidence="2 5" id="KW-0812">Transmembrane</keyword>
<comment type="similarity">
    <text evidence="5">Belongs to the PRA1 family.</text>
</comment>
<reference evidence="7" key="1">
    <citation type="submission" date="2015-09" db="EMBL/GenBank/DDBJ databases">
        <authorList>
            <consortium name="Pathogen Informatics"/>
        </authorList>
    </citation>
    <scope>NUCLEOTIDE SEQUENCE [LARGE SCALE GENOMIC DNA]</scope>
    <source>
        <strain evidence="7">Lake Konstanz</strain>
    </source>
</reference>
<name>A0A0S4JEM7_BODSA</name>
<feature type="transmembrane region" description="Helical" evidence="5">
    <location>
        <begin position="152"/>
        <end position="169"/>
    </location>
</feature>
<evidence type="ECO:0000256" key="3">
    <source>
        <dbReference type="ARBA" id="ARBA00022989"/>
    </source>
</evidence>
<gene>
    <name evidence="6" type="ORF">BSAL_24655</name>
</gene>
<dbReference type="EMBL" id="CYKH01001785">
    <property type="protein sequence ID" value="CUG90031.1"/>
    <property type="molecule type" value="Genomic_DNA"/>
</dbReference>
<dbReference type="OMA" id="PWTVFFN"/>
<evidence type="ECO:0000256" key="4">
    <source>
        <dbReference type="ARBA" id="ARBA00023136"/>
    </source>
</evidence>
<dbReference type="OrthoDB" id="63113at2759"/>
<feature type="transmembrane region" description="Helical" evidence="5">
    <location>
        <begin position="109"/>
        <end position="132"/>
    </location>
</feature>
<evidence type="ECO:0000313" key="6">
    <source>
        <dbReference type="EMBL" id="CUG90031.1"/>
    </source>
</evidence>
<evidence type="ECO:0000256" key="2">
    <source>
        <dbReference type="ARBA" id="ARBA00022692"/>
    </source>
</evidence>
<dbReference type="VEuPathDB" id="TriTrypDB:BSAL_24655"/>
<keyword evidence="3 5" id="KW-1133">Transmembrane helix</keyword>
<dbReference type="PANTHER" id="PTHR19317:SF47">
    <property type="entry name" value="PRA1 FAMILY PROTEIN"/>
    <property type="match status" value="1"/>
</dbReference>
<organism evidence="6 7">
    <name type="scientific">Bodo saltans</name>
    <name type="common">Flagellated protozoan</name>
    <dbReference type="NCBI Taxonomy" id="75058"/>
    <lineage>
        <taxon>Eukaryota</taxon>
        <taxon>Discoba</taxon>
        <taxon>Euglenozoa</taxon>
        <taxon>Kinetoplastea</taxon>
        <taxon>Metakinetoplastina</taxon>
        <taxon>Eubodonida</taxon>
        <taxon>Bodonidae</taxon>
        <taxon>Bodo</taxon>
    </lineage>
</organism>
<comment type="subcellular location">
    <subcellularLocation>
        <location evidence="1 5">Membrane</location>
        <topology evidence="1 5">Multi-pass membrane protein</topology>
    </subcellularLocation>
</comment>
<dbReference type="AlphaFoldDB" id="A0A0S4JEM7"/>
<dbReference type="PANTHER" id="PTHR19317">
    <property type="entry name" value="PRENYLATED RAB ACCEPTOR 1-RELATED"/>
    <property type="match status" value="1"/>
</dbReference>
<keyword evidence="4 5" id="KW-0472">Membrane</keyword>
<proteinExistence type="inferred from homology"/>
<accession>A0A0S4JEM7</accession>
<dbReference type="GO" id="GO:0005794">
    <property type="term" value="C:Golgi apparatus"/>
    <property type="evidence" value="ECO:0007669"/>
    <property type="project" value="TreeGrafter"/>
</dbReference>
<dbReference type="Proteomes" id="UP000051952">
    <property type="component" value="Unassembled WGS sequence"/>
</dbReference>
<evidence type="ECO:0000256" key="1">
    <source>
        <dbReference type="ARBA" id="ARBA00004141"/>
    </source>
</evidence>
<protein>
    <recommendedName>
        <fullName evidence="5">PRA1 family protein</fullName>
    </recommendedName>
</protein>
<sequence length="209" mass="23131">MSSNEGLQFVDHTPVKNAVYNPTDAATTSSAALGGTDEAPSSILGKVSYYYGALRTYKDERFKTMKPWGEFFDRAKFSAPGKMEAFSRANKNVSYFYSNYVVLATVSSLYVLLINPSFLLCLFASAAMYFFFRAKTNANEPIVIVSKEVTYTQAWAFLIVFSLLSFYFTGGSSTVFWLVLSSLGTVLGHAMFREPSSDESSPLSFASYV</sequence>
<evidence type="ECO:0000256" key="5">
    <source>
        <dbReference type="RuleBase" id="RU363107"/>
    </source>
</evidence>
<dbReference type="InterPro" id="IPR004895">
    <property type="entry name" value="Prenylated_rab_accept_PRA1"/>
</dbReference>